<dbReference type="InterPro" id="IPR001789">
    <property type="entry name" value="Sig_transdc_resp-reg_receiver"/>
</dbReference>
<keyword evidence="6" id="KW-0238">DNA-binding</keyword>
<dbReference type="EMBL" id="PTRA01000002">
    <property type="protein sequence ID" value="PQA56735.1"/>
    <property type="molecule type" value="Genomic_DNA"/>
</dbReference>
<dbReference type="Gene3D" id="3.40.50.2300">
    <property type="match status" value="1"/>
</dbReference>
<keyword evidence="8" id="KW-0804">Transcription</keyword>
<dbReference type="InterPro" id="IPR025944">
    <property type="entry name" value="Sigma_54_int_dom_CS"/>
</dbReference>
<dbReference type="GO" id="GO:0006355">
    <property type="term" value="P:regulation of DNA-templated transcription"/>
    <property type="evidence" value="ECO:0007669"/>
    <property type="project" value="InterPro"/>
</dbReference>
<keyword evidence="2" id="KW-0547">Nucleotide-binding</keyword>
<evidence type="ECO:0000256" key="3">
    <source>
        <dbReference type="ARBA" id="ARBA00022777"/>
    </source>
</evidence>
<dbReference type="PANTHER" id="PTHR32071">
    <property type="entry name" value="TRANSCRIPTIONAL REGULATORY PROTEIN"/>
    <property type="match status" value="1"/>
</dbReference>
<dbReference type="AlphaFoldDB" id="A0A2S7IJG1"/>
<dbReference type="GO" id="GO:0016301">
    <property type="term" value="F:kinase activity"/>
    <property type="evidence" value="ECO:0007669"/>
    <property type="project" value="UniProtKB-KW"/>
</dbReference>
<dbReference type="PROSITE" id="PS50045">
    <property type="entry name" value="SIGMA54_INTERACT_4"/>
    <property type="match status" value="1"/>
</dbReference>
<evidence type="ECO:0000256" key="5">
    <source>
        <dbReference type="ARBA" id="ARBA00023015"/>
    </source>
</evidence>
<dbReference type="PROSITE" id="PS00676">
    <property type="entry name" value="SIGMA54_INTERACT_2"/>
    <property type="match status" value="1"/>
</dbReference>
<protein>
    <submittedName>
        <fullName evidence="12">Fis family transcriptional regulator</fullName>
    </submittedName>
</protein>
<dbReference type="SMART" id="SM00382">
    <property type="entry name" value="AAA"/>
    <property type="match status" value="1"/>
</dbReference>
<dbReference type="GO" id="GO:0000160">
    <property type="term" value="P:phosphorelay signal transduction system"/>
    <property type="evidence" value="ECO:0007669"/>
    <property type="project" value="InterPro"/>
</dbReference>
<evidence type="ECO:0000259" key="11">
    <source>
        <dbReference type="PROSITE" id="PS50110"/>
    </source>
</evidence>
<evidence type="ECO:0000256" key="2">
    <source>
        <dbReference type="ARBA" id="ARBA00022741"/>
    </source>
</evidence>
<name>A0A2S7IJG1_9BACT</name>
<dbReference type="InterPro" id="IPR025662">
    <property type="entry name" value="Sigma_54_int_dom_ATP-bd_1"/>
</dbReference>
<dbReference type="Gene3D" id="3.40.50.300">
    <property type="entry name" value="P-loop containing nucleotide triphosphate hydrolases"/>
    <property type="match status" value="1"/>
</dbReference>
<dbReference type="SUPFAM" id="SSF55781">
    <property type="entry name" value="GAF domain-like"/>
    <property type="match status" value="2"/>
</dbReference>
<keyword evidence="7" id="KW-0010">Activator</keyword>
<dbReference type="GO" id="GO:0005524">
    <property type="term" value="F:ATP binding"/>
    <property type="evidence" value="ECO:0007669"/>
    <property type="project" value="UniProtKB-KW"/>
</dbReference>
<dbReference type="Gene3D" id="1.10.8.60">
    <property type="match status" value="1"/>
</dbReference>
<dbReference type="InterPro" id="IPR029016">
    <property type="entry name" value="GAF-like_dom_sf"/>
</dbReference>
<dbReference type="Pfam" id="PF00158">
    <property type="entry name" value="Sigma54_activat"/>
    <property type="match status" value="1"/>
</dbReference>
<dbReference type="PROSITE" id="PS00688">
    <property type="entry name" value="SIGMA54_INTERACT_3"/>
    <property type="match status" value="1"/>
</dbReference>
<dbReference type="FunFam" id="3.40.50.300:FF:000006">
    <property type="entry name" value="DNA-binding transcriptional regulator NtrC"/>
    <property type="match status" value="1"/>
</dbReference>
<proteinExistence type="predicted"/>
<dbReference type="GO" id="GO:0003677">
    <property type="term" value="F:DNA binding"/>
    <property type="evidence" value="ECO:0007669"/>
    <property type="project" value="UniProtKB-KW"/>
</dbReference>
<dbReference type="OrthoDB" id="9782110at2"/>
<dbReference type="InterPro" id="IPR011006">
    <property type="entry name" value="CheY-like_superfamily"/>
</dbReference>
<evidence type="ECO:0000259" key="10">
    <source>
        <dbReference type="PROSITE" id="PS50045"/>
    </source>
</evidence>
<dbReference type="InterPro" id="IPR025943">
    <property type="entry name" value="Sigma_54_int_dom_ATP-bd_2"/>
</dbReference>
<dbReference type="SUPFAM" id="SSF52172">
    <property type="entry name" value="CheY-like"/>
    <property type="match status" value="1"/>
</dbReference>
<dbReference type="InterPro" id="IPR003018">
    <property type="entry name" value="GAF"/>
</dbReference>
<accession>A0A2S7IJG1</accession>
<dbReference type="InterPro" id="IPR002078">
    <property type="entry name" value="Sigma_54_int"/>
</dbReference>
<evidence type="ECO:0000313" key="12">
    <source>
        <dbReference type="EMBL" id="PQA56735.1"/>
    </source>
</evidence>
<dbReference type="SUPFAM" id="SSF52540">
    <property type="entry name" value="P-loop containing nucleoside triphosphate hydrolases"/>
    <property type="match status" value="1"/>
</dbReference>
<dbReference type="InterPro" id="IPR058031">
    <property type="entry name" value="AAA_lid_NorR"/>
</dbReference>
<keyword evidence="5" id="KW-0805">Transcription regulation</keyword>
<keyword evidence="9" id="KW-0597">Phosphoprotein</keyword>
<evidence type="ECO:0000256" key="8">
    <source>
        <dbReference type="ARBA" id="ARBA00023163"/>
    </source>
</evidence>
<evidence type="ECO:0000256" key="6">
    <source>
        <dbReference type="ARBA" id="ARBA00023125"/>
    </source>
</evidence>
<dbReference type="Pfam" id="PF00072">
    <property type="entry name" value="Response_reg"/>
    <property type="match status" value="1"/>
</dbReference>
<dbReference type="RefSeq" id="WP_104714192.1">
    <property type="nucleotide sequence ID" value="NZ_PTRA01000002.1"/>
</dbReference>
<dbReference type="PROSITE" id="PS50110">
    <property type="entry name" value="RESPONSE_REGULATORY"/>
    <property type="match status" value="1"/>
</dbReference>
<evidence type="ECO:0000256" key="7">
    <source>
        <dbReference type="ARBA" id="ARBA00023159"/>
    </source>
</evidence>
<dbReference type="Proteomes" id="UP000239590">
    <property type="component" value="Unassembled WGS sequence"/>
</dbReference>
<sequence>MAYYGELNRLPSLLVVEDEFLIAHDLRRILTNAGYDVLGLAASVQEAKERMAQQTPDIVLLDILLIGPETGIDLAEWLKEQAIPFVFLSANLSNELLEAAKRTQPFGFLTKPFREKDVLTTLELARYRHAHSEEAKLRQQQAIQIAVNNAIVTIQDRDQLCLAIAQQINQLVPFSFLNLRIGLPDESSFYWLMLEKTSEHTFVRINPTALLPSQTDGQMLDKLDREAPDRLGEQRGIFVGEDFQQLCEHYITARSCRDHFQVQSLMLFPIQLKRNSRTTIIVSSTSLEGFTPKEYQAVSLITPQIALALDNLLAYEELEARRQLKAIELTIVNAFRNGSDVRSVLAQVAGSINERMPVDMVTLYRVGPAPETVSVTSIAQKEVGVFVTVTEQELMQRHGLQPADWQQSLSDMPYWLMKPTLCVGSQFTDGPSGNAVSDLYQKLGLPSVMYVPIFIKDQAMASLVLASRAPYAFTYKDLSTLQDISVQMGMALENLLAFERIKTLSEQLELEKTYLTEEIKTSHNFEEIIGSSAALQAVFTNISQVARTDATVLILGETGTGKELVARAIHNRSTRQGRTVVKVNCAALPAQLIESELFGHERGSFTGATEKRIGKFELANGGTLFLDEIGELPLELQAKLLRAIQEREIERLGGKGPIKIDTRIIAATNRNLQQEVAQGRFRSDLYYRLAVFPIVVPPLRERPEDIRPLSMHFLRRLSKKLGKPLTSIANTSLQQLLTYDWPGNIRELEHVLERAAILSPTATLELAEPLRTSPLSGVLVFSSPSAEQVQPIEKTMRTAILAALAKSGNRIRGNGGAAELLNLKPTTLEARMKKLNISGYTKPTNS</sequence>
<keyword evidence="3" id="KW-0418">Kinase</keyword>
<dbReference type="Gene3D" id="3.30.450.40">
    <property type="match status" value="2"/>
</dbReference>
<dbReference type="InterPro" id="IPR027417">
    <property type="entry name" value="P-loop_NTPase"/>
</dbReference>
<feature type="domain" description="Sigma-54 factor interaction" evidence="10">
    <location>
        <begin position="528"/>
        <end position="757"/>
    </location>
</feature>
<dbReference type="SMART" id="SM00065">
    <property type="entry name" value="GAF"/>
    <property type="match status" value="1"/>
</dbReference>
<feature type="modified residue" description="4-aspartylphosphate" evidence="9">
    <location>
        <position position="62"/>
    </location>
</feature>
<keyword evidence="4" id="KW-0067">ATP-binding</keyword>
<dbReference type="Gene3D" id="1.10.10.60">
    <property type="entry name" value="Homeodomain-like"/>
    <property type="match status" value="1"/>
</dbReference>
<organism evidence="12 13">
    <name type="scientific">Siphonobacter curvatus</name>
    <dbReference type="NCBI Taxonomy" id="2094562"/>
    <lineage>
        <taxon>Bacteria</taxon>
        <taxon>Pseudomonadati</taxon>
        <taxon>Bacteroidota</taxon>
        <taxon>Cytophagia</taxon>
        <taxon>Cytophagales</taxon>
        <taxon>Cytophagaceae</taxon>
        <taxon>Siphonobacter</taxon>
    </lineage>
</organism>
<dbReference type="PANTHER" id="PTHR32071:SF117">
    <property type="entry name" value="PTS-DEPENDENT DIHYDROXYACETONE KINASE OPERON REGULATORY PROTEIN-RELATED"/>
    <property type="match status" value="1"/>
</dbReference>
<feature type="domain" description="Response regulatory" evidence="11">
    <location>
        <begin position="12"/>
        <end position="126"/>
    </location>
</feature>
<evidence type="ECO:0000313" key="13">
    <source>
        <dbReference type="Proteomes" id="UP000239590"/>
    </source>
</evidence>
<dbReference type="SMART" id="SM00448">
    <property type="entry name" value="REC"/>
    <property type="match status" value="1"/>
</dbReference>
<evidence type="ECO:0000256" key="4">
    <source>
        <dbReference type="ARBA" id="ARBA00022840"/>
    </source>
</evidence>
<comment type="caution">
    <text evidence="12">The sequence shown here is derived from an EMBL/GenBank/DDBJ whole genome shotgun (WGS) entry which is preliminary data.</text>
</comment>
<reference evidence="13" key="1">
    <citation type="submission" date="2018-02" db="EMBL/GenBank/DDBJ databases">
        <title>Genome sequencing of Solimonas sp. HR-BB.</title>
        <authorList>
            <person name="Lee Y."/>
            <person name="Jeon C.O."/>
        </authorList>
    </citation>
    <scope>NUCLEOTIDE SEQUENCE [LARGE SCALE GENOMIC DNA]</scope>
    <source>
        <strain evidence="13">HR-U</strain>
    </source>
</reference>
<dbReference type="CDD" id="cd00009">
    <property type="entry name" value="AAA"/>
    <property type="match status" value="1"/>
</dbReference>
<dbReference type="CDD" id="cd17534">
    <property type="entry name" value="REC_DC-like"/>
    <property type="match status" value="1"/>
</dbReference>
<dbReference type="PROSITE" id="PS00675">
    <property type="entry name" value="SIGMA54_INTERACT_1"/>
    <property type="match status" value="1"/>
</dbReference>
<dbReference type="InterPro" id="IPR003593">
    <property type="entry name" value="AAA+_ATPase"/>
</dbReference>
<evidence type="ECO:0000256" key="1">
    <source>
        <dbReference type="ARBA" id="ARBA00022679"/>
    </source>
</evidence>
<dbReference type="Pfam" id="PF25601">
    <property type="entry name" value="AAA_lid_14"/>
    <property type="match status" value="1"/>
</dbReference>
<gene>
    <name evidence="12" type="ORF">C5O19_15430</name>
</gene>
<keyword evidence="1" id="KW-0808">Transferase</keyword>
<keyword evidence="13" id="KW-1185">Reference proteome</keyword>
<evidence type="ECO:0000256" key="9">
    <source>
        <dbReference type="PROSITE-ProRule" id="PRU00169"/>
    </source>
</evidence>